<dbReference type="PANTHER" id="PTHR33388">
    <property type="entry name" value="OS01G0212500 PROTEIN"/>
    <property type="match status" value="1"/>
</dbReference>
<protein>
    <submittedName>
        <fullName evidence="5">Uncharacterized protein</fullName>
    </submittedName>
</protein>
<comment type="caution">
    <text evidence="5">The sequence shown here is derived from an EMBL/GenBank/DDBJ whole genome shotgun (WGS) entry which is preliminary data.</text>
</comment>
<dbReference type="Proteomes" id="UP001632038">
    <property type="component" value="Unassembled WGS sequence"/>
</dbReference>
<name>A0ABD3C7H9_9LAMI</name>
<evidence type="ECO:0000256" key="2">
    <source>
        <dbReference type="ARBA" id="ARBA00023015"/>
    </source>
</evidence>
<feature type="region of interest" description="Disordered" evidence="4">
    <location>
        <begin position="1"/>
        <end position="37"/>
    </location>
</feature>
<evidence type="ECO:0000313" key="5">
    <source>
        <dbReference type="EMBL" id="KAL3625473.1"/>
    </source>
</evidence>
<keyword evidence="6" id="KW-1185">Reference proteome</keyword>
<dbReference type="EMBL" id="JAVIJP010000052">
    <property type="protein sequence ID" value="KAL3625473.1"/>
    <property type="molecule type" value="Genomic_DNA"/>
</dbReference>
<keyword evidence="3" id="KW-0804">Transcription</keyword>
<sequence length="176" mass="19829">MGSNYYGEAISSSSSSSSLRKGKKGNSDKPKQPQRGLGVAQLEKIRLHSQLGSNYPSYHHPTRFNHHLQEEMAPQTPYYSTSSSPNSYGYSLMMGLPEINRTNARYGDTQSNNIARWNTSMNNGMGSQHFMEPMMTRPFFEPIVEGSSQKKNKMEWNGVQIADGSEDIDLELRLSR</sequence>
<gene>
    <name evidence="5" type="ORF">CASFOL_030927</name>
</gene>
<evidence type="ECO:0000256" key="3">
    <source>
        <dbReference type="ARBA" id="ARBA00023163"/>
    </source>
</evidence>
<evidence type="ECO:0000313" key="6">
    <source>
        <dbReference type="Proteomes" id="UP001632038"/>
    </source>
</evidence>
<reference evidence="6" key="1">
    <citation type="journal article" date="2024" name="IScience">
        <title>Strigolactones Initiate the Formation of Haustorium-like Structures in Castilleja.</title>
        <authorList>
            <person name="Buerger M."/>
            <person name="Peterson D."/>
            <person name="Chory J."/>
        </authorList>
    </citation>
    <scope>NUCLEOTIDE SEQUENCE [LARGE SCALE GENOMIC DNA]</scope>
</reference>
<evidence type="ECO:0000256" key="1">
    <source>
        <dbReference type="ARBA" id="ARBA00022491"/>
    </source>
</evidence>
<dbReference type="AlphaFoldDB" id="A0ABD3C7H9"/>
<organism evidence="5 6">
    <name type="scientific">Castilleja foliolosa</name>
    <dbReference type="NCBI Taxonomy" id="1961234"/>
    <lineage>
        <taxon>Eukaryota</taxon>
        <taxon>Viridiplantae</taxon>
        <taxon>Streptophyta</taxon>
        <taxon>Embryophyta</taxon>
        <taxon>Tracheophyta</taxon>
        <taxon>Spermatophyta</taxon>
        <taxon>Magnoliopsida</taxon>
        <taxon>eudicotyledons</taxon>
        <taxon>Gunneridae</taxon>
        <taxon>Pentapetalae</taxon>
        <taxon>asterids</taxon>
        <taxon>lamiids</taxon>
        <taxon>Lamiales</taxon>
        <taxon>Orobanchaceae</taxon>
        <taxon>Pedicularideae</taxon>
        <taxon>Castillejinae</taxon>
        <taxon>Castilleja</taxon>
    </lineage>
</organism>
<keyword evidence="2" id="KW-0805">Transcription regulation</keyword>
<dbReference type="PANTHER" id="PTHR33388:SF18">
    <property type="entry name" value="PROTEIN SPEAR1"/>
    <property type="match status" value="1"/>
</dbReference>
<accession>A0ABD3C7H9</accession>
<dbReference type="InterPro" id="IPR040356">
    <property type="entry name" value="SPEAR"/>
</dbReference>
<keyword evidence="1" id="KW-0678">Repressor</keyword>
<proteinExistence type="predicted"/>
<evidence type="ECO:0000256" key="4">
    <source>
        <dbReference type="SAM" id="MobiDB-lite"/>
    </source>
</evidence>